<reference evidence="1 2" key="1">
    <citation type="journal article" date="2018" name="Front. Plant Sci.">
        <title>Red Clover (Trifolium pratense) and Zigzag Clover (T. medium) - A Picture of Genomic Similarities and Differences.</title>
        <authorList>
            <person name="Dluhosova J."/>
            <person name="Istvanek J."/>
            <person name="Nedelnik J."/>
            <person name="Repkova J."/>
        </authorList>
    </citation>
    <scope>NUCLEOTIDE SEQUENCE [LARGE SCALE GENOMIC DNA]</scope>
    <source>
        <strain evidence="2">cv. 10/8</strain>
        <tissue evidence="1">Leaf</tissue>
    </source>
</reference>
<evidence type="ECO:0000313" key="2">
    <source>
        <dbReference type="Proteomes" id="UP000265520"/>
    </source>
</evidence>
<evidence type="ECO:0000313" key="1">
    <source>
        <dbReference type="EMBL" id="MCI02173.1"/>
    </source>
</evidence>
<accession>A0A392NQU3</accession>
<keyword evidence="2" id="KW-1185">Reference proteome</keyword>
<feature type="non-terminal residue" evidence="1">
    <location>
        <position position="158"/>
    </location>
</feature>
<name>A0A392NQU3_9FABA</name>
<proteinExistence type="predicted"/>
<comment type="caution">
    <text evidence="1">The sequence shown here is derived from an EMBL/GenBank/DDBJ whole genome shotgun (WGS) entry which is preliminary data.</text>
</comment>
<dbReference type="Proteomes" id="UP000265520">
    <property type="component" value="Unassembled WGS sequence"/>
</dbReference>
<sequence length="158" mass="18241">MTLLLVTSGRVRFAKQIQLLLFLTDFSPPRFIIGFGFGQPTPPPLRWRLLVLRWLPNQFGLICFFLCWLVLKLFRVVHGSPMAVLPAAGWLASPPPRQFLSRDLRRCLRFRQWAYISSGLFRVVHGSPMVVLPAAGWLASPPPLQFLSRDLRRCLRFR</sequence>
<dbReference type="EMBL" id="LXQA010048339">
    <property type="protein sequence ID" value="MCI02173.1"/>
    <property type="molecule type" value="Genomic_DNA"/>
</dbReference>
<dbReference type="AlphaFoldDB" id="A0A392NQU3"/>
<protein>
    <submittedName>
        <fullName evidence="1">Uncharacterized protein</fullName>
    </submittedName>
</protein>
<organism evidence="1 2">
    <name type="scientific">Trifolium medium</name>
    <dbReference type="NCBI Taxonomy" id="97028"/>
    <lineage>
        <taxon>Eukaryota</taxon>
        <taxon>Viridiplantae</taxon>
        <taxon>Streptophyta</taxon>
        <taxon>Embryophyta</taxon>
        <taxon>Tracheophyta</taxon>
        <taxon>Spermatophyta</taxon>
        <taxon>Magnoliopsida</taxon>
        <taxon>eudicotyledons</taxon>
        <taxon>Gunneridae</taxon>
        <taxon>Pentapetalae</taxon>
        <taxon>rosids</taxon>
        <taxon>fabids</taxon>
        <taxon>Fabales</taxon>
        <taxon>Fabaceae</taxon>
        <taxon>Papilionoideae</taxon>
        <taxon>50 kb inversion clade</taxon>
        <taxon>NPAAA clade</taxon>
        <taxon>Hologalegina</taxon>
        <taxon>IRL clade</taxon>
        <taxon>Trifolieae</taxon>
        <taxon>Trifolium</taxon>
    </lineage>
</organism>